<dbReference type="InterPro" id="IPR000160">
    <property type="entry name" value="GGDEF_dom"/>
</dbReference>
<dbReference type="SMART" id="SM00267">
    <property type="entry name" value="GGDEF"/>
    <property type="match status" value="1"/>
</dbReference>
<comment type="caution">
    <text evidence="4">The sequence shown here is derived from an EMBL/GenBank/DDBJ whole genome shotgun (WGS) entry which is preliminary data.</text>
</comment>
<dbReference type="Pfam" id="PF00990">
    <property type="entry name" value="GGDEF"/>
    <property type="match status" value="1"/>
</dbReference>
<reference evidence="4 5" key="1">
    <citation type="submission" date="2023-07" db="EMBL/GenBank/DDBJ databases">
        <title>Sorghum-associated microbial communities from plants grown in Nebraska, USA.</title>
        <authorList>
            <person name="Schachtman D."/>
        </authorList>
    </citation>
    <scope>NUCLEOTIDE SEQUENCE [LARGE SCALE GENOMIC DNA]</scope>
    <source>
        <strain evidence="4 5">BE308</strain>
    </source>
</reference>
<evidence type="ECO:0000256" key="1">
    <source>
        <dbReference type="ARBA" id="ARBA00012528"/>
    </source>
</evidence>
<dbReference type="RefSeq" id="WP_310341432.1">
    <property type="nucleotide sequence ID" value="NZ_JAVDXO010000003.1"/>
</dbReference>
<protein>
    <recommendedName>
        <fullName evidence="1">diguanylate cyclase</fullName>
        <ecNumber evidence="1">2.7.7.65</ecNumber>
    </recommendedName>
</protein>
<evidence type="ECO:0000259" key="3">
    <source>
        <dbReference type="PROSITE" id="PS50887"/>
    </source>
</evidence>
<dbReference type="Gene3D" id="3.30.70.270">
    <property type="match status" value="1"/>
</dbReference>
<dbReference type="PANTHER" id="PTHR45138:SF9">
    <property type="entry name" value="DIGUANYLATE CYCLASE DGCM-RELATED"/>
    <property type="match status" value="1"/>
</dbReference>
<organism evidence="4 5">
    <name type="scientific">Rhodoferax saidenbachensis</name>
    <dbReference type="NCBI Taxonomy" id="1484693"/>
    <lineage>
        <taxon>Bacteria</taxon>
        <taxon>Pseudomonadati</taxon>
        <taxon>Pseudomonadota</taxon>
        <taxon>Betaproteobacteria</taxon>
        <taxon>Burkholderiales</taxon>
        <taxon>Comamonadaceae</taxon>
        <taxon>Rhodoferax</taxon>
    </lineage>
</organism>
<comment type="catalytic activity">
    <reaction evidence="2">
        <text>2 GTP = 3',3'-c-di-GMP + 2 diphosphate</text>
        <dbReference type="Rhea" id="RHEA:24898"/>
        <dbReference type="ChEBI" id="CHEBI:33019"/>
        <dbReference type="ChEBI" id="CHEBI:37565"/>
        <dbReference type="ChEBI" id="CHEBI:58805"/>
        <dbReference type="EC" id="2.7.7.65"/>
    </reaction>
</comment>
<feature type="domain" description="GGDEF" evidence="3">
    <location>
        <begin position="210"/>
        <end position="339"/>
    </location>
</feature>
<evidence type="ECO:0000313" key="4">
    <source>
        <dbReference type="EMBL" id="MDR7306402.1"/>
    </source>
</evidence>
<dbReference type="CDD" id="cd01949">
    <property type="entry name" value="GGDEF"/>
    <property type="match status" value="1"/>
</dbReference>
<proteinExistence type="predicted"/>
<accession>A0ABU1ZLH8</accession>
<gene>
    <name evidence="4" type="ORF">J2X15_001685</name>
</gene>
<evidence type="ECO:0000313" key="5">
    <source>
        <dbReference type="Proteomes" id="UP001268089"/>
    </source>
</evidence>
<evidence type="ECO:0000256" key="2">
    <source>
        <dbReference type="ARBA" id="ARBA00034247"/>
    </source>
</evidence>
<name>A0ABU1ZLH8_9BURK</name>
<dbReference type="EC" id="2.7.7.65" evidence="1"/>
<dbReference type="InterPro" id="IPR050469">
    <property type="entry name" value="Diguanylate_Cyclase"/>
</dbReference>
<dbReference type="EMBL" id="JAVDXO010000003">
    <property type="protein sequence ID" value="MDR7306402.1"/>
    <property type="molecule type" value="Genomic_DNA"/>
</dbReference>
<dbReference type="InterPro" id="IPR029787">
    <property type="entry name" value="Nucleotide_cyclase"/>
</dbReference>
<dbReference type="Proteomes" id="UP001268089">
    <property type="component" value="Unassembled WGS sequence"/>
</dbReference>
<sequence>MATLIDHLIKLTDHRERDLLELTLSKALIDLVPIQRVIVARVVSEEGIRRWLEVTTLDAKGGGKVVDPLRVDFQKLPLLEDNKDRLRALQTRSTVEIAWAGEDGPRITYFPLFAESLSDDEGALEIHSASVLTPEQVQTIGAVHHVFRNMYHLLAYSDRDALTGLLNRKSLDDTFYSAVLDELGEGDAVTKGASEAAVAPGQERRHRVPPNYWLGTISVDSFGLISDKSGHLIAEEVLLLVARIMNNTFRTYDRLYRLGGEQFAVLMHCPDEALVLAAFERFRANIEKFNFPQVGRLTICGGFTRVTPDDSPSTALERAERAVDYAQHNGNNKVFSHAELVRRGFFGEALKIGAVDLF</sequence>
<dbReference type="NCBIfam" id="TIGR00254">
    <property type="entry name" value="GGDEF"/>
    <property type="match status" value="1"/>
</dbReference>
<dbReference type="PROSITE" id="PS50887">
    <property type="entry name" value="GGDEF"/>
    <property type="match status" value="1"/>
</dbReference>
<dbReference type="SUPFAM" id="SSF55073">
    <property type="entry name" value="Nucleotide cyclase"/>
    <property type="match status" value="1"/>
</dbReference>
<dbReference type="InterPro" id="IPR043128">
    <property type="entry name" value="Rev_trsase/Diguanyl_cyclase"/>
</dbReference>
<dbReference type="PANTHER" id="PTHR45138">
    <property type="entry name" value="REGULATORY COMPONENTS OF SENSORY TRANSDUCTION SYSTEM"/>
    <property type="match status" value="1"/>
</dbReference>
<keyword evidence="5" id="KW-1185">Reference proteome</keyword>